<name>A0A914QWC0_9BILA</name>
<organism evidence="1 2">
    <name type="scientific">Panagrolaimus davidi</name>
    <dbReference type="NCBI Taxonomy" id="227884"/>
    <lineage>
        <taxon>Eukaryota</taxon>
        <taxon>Metazoa</taxon>
        <taxon>Ecdysozoa</taxon>
        <taxon>Nematoda</taxon>
        <taxon>Chromadorea</taxon>
        <taxon>Rhabditida</taxon>
        <taxon>Tylenchina</taxon>
        <taxon>Panagrolaimomorpha</taxon>
        <taxon>Panagrolaimoidea</taxon>
        <taxon>Panagrolaimidae</taxon>
        <taxon>Panagrolaimus</taxon>
    </lineage>
</organism>
<keyword evidence="1" id="KW-1185">Reference proteome</keyword>
<dbReference type="AlphaFoldDB" id="A0A914QWC0"/>
<dbReference type="WBParaSite" id="PDA_v2.g8361.t1">
    <property type="protein sequence ID" value="PDA_v2.g8361.t1"/>
    <property type="gene ID" value="PDA_v2.g8361"/>
</dbReference>
<dbReference type="Proteomes" id="UP000887578">
    <property type="component" value="Unplaced"/>
</dbReference>
<reference evidence="2" key="1">
    <citation type="submission" date="2022-11" db="UniProtKB">
        <authorList>
            <consortium name="WormBaseParasite"/>
        </authorList>
    </citation>
    <scope>IDENTIFICATION</scope>
</reference>
<evidence type="ECO:0000313" key="2">
    <source>
        <dbReference type="WBParaSite" id="PDA_v2.g8361.t1"/>
    </source>
</evidence>
<sequence length="177" mass="20721">MAPPPKKGPLFAPYYWSGWVDTPSCDCLKEEKFAYKYEWMVVQMVSNTARALCTTVRVVSAIATAGITEAFVHKKDLTHECVVVWYKCNKCDHKFAIQYETDNADDGRFMYFGHFENHLKIREFGEINYHYDFVQKCFGKMWGNYKLFGHNCYHWAKDFSCKLRLADSDAYVYGYNG</sequence>
<accession>A0A914QWC0</accession>
<protein>
    <submittedName>
        <fullName evidence="2">Uncharacterized protein</fullName>
    </submittedName>
</protein>
<evidence type="ECO:0000313" key="1">
    <source>
        <dbReference type="Proteomes" id="UP000887578"/>
    </source>
</evidence>
<proteinExistence type="predicted"/>